<evidence type="ECO:0000313" key="1">
    <source>
        <dbReference type="EMBL" id="MFF3569203.1"/>
    </source>
</evidence>
<gene>
    <name evidence="1" type="ORF">ACFYXQ_15635</name>
</gene>
<protein>
    <submittedName>
        <fullName evidence="1">DUF4192 domain-containing protein</fullName>
    </submittedName>
</protein>
<dbReference type="RefSeq" id="WP_387403967.1">
    <property type="nucleotide sequence ID" value="NZ_JBIAQY010000004.1"/>
</dbReference>
<proteinExistence type="predicted"/>
<dbReference type="Pfam" id="PF13830">
    <property type="entry name" value="DUF4192"/>
    <property type="match status" value="1"/>
</dbReference>
<dbReference type="Proteomes" id="UP001601992">
    <property type="component" value="Unassembled WGS sequence"/>
</dbReference>
<reference evidence="1 2" key="1">
    <citation type="submission" date="2024-10" db="EMBL/GenBank/DDBJ databases">
        <title>The Natural Products Discovery Center: Release of the First 8490 Sequenced Strains for Exploring Actinobacteria Biosynthetic Diversity.</title>
        <authorList>
            <person name="Kalkreuter E."/>
            <person name="Kautsar S.A."/>
            <person name="Yang D."/>
            <person name="Bader C.D."/>
            <person name="Teijaro C.N."/>
            <person name="Fluegel L."/>
            <person name="Davis C.M."/>
            <person name="Simpson J.R."/>
            <person name="Lauterbach L."/>
            <person name="Steele A.D."/>
            <person name="Gui C."/>
            <person name="Meng S."/>
            <person name="Li G."/>
            <person name="Viehrig K."/>
            <person name="Ye F."/>
            <person name="Su P."/>
            <person name="Kiefer A.F."/>
            <person name="Nichols A."/>
            <person name="Cepeda A.J."/>
            <person name="Yan W."/>
            <person name="Fan B."/>
            <person name="Jiang Y."/>
            <person name="Adhikari A."/>
            <person name="Zheng C.-J."/>
            <person name="Schuster L."/>
            <person name="Cowan T.M."/>
            <person name="Smanski M.J."/>
            <person name="Chevrette M.G."/>
            <person name="De Carvalho L.P.S."/>
            <person name="Shen B."/>
        </authorList>
    </citation>
    <scope>NUCLEOTIDE SEQUENCE [LARGE SCALE GENOMIC DNA]</scope>
    <source>
        <strain evidence="1 2">NPDC002593</strain>
    </source>
</reference>
<comment type="caution">
    <text evidence="1">The sequence shown here is derived from an EMBL/GenBank/DDBJ whole genome shotgun (WGS) entry which is preliminary data.</text>
</comment>
<accession>A0ABW6RYU5</accession>
<dbReference type="InterPro" id="IPR025447">
    <property type="entry name" value="DUF4192"/>
</dbReference>
<name>A0ABW6RYU5_9NOCA</name>
<evidence type="ECO:0000313" key="2">
    <source>
        <dbReference type="Proteomes" id="UP001601992"/>
    </source>
</evidence>
<organism evidence="1 2">
    <name type="scientific">Nocardia jiangxiensis</name>
    <dbReference type="NCBI Taxonomy" id="282685"/>
    <lineage>
        <taxon>Bacteria</taxon>
        <taxon>Bacillati</taxon>
        <taxon>Actinomycetota</taxon>
        <taxon>Actinomycetes</taxon>
        <taxon>Mycobacteriales</taxon>
        <taxon>Nocardiaceae</taxon>
        <taxon>Nocardia</taxon>
    </lineage>
</organism>
<keyword evidence="2" id="KW-1185">Reference proteome</keyword>
<sequence length="361" mass="38104">MDSSRNSLGDVGELIAALPALLGFYPESSVVLVACAPPPDDVAGHLQLEAVMRADLDSCLHTDSTGIDATVRMCLGNNVRQIAVLVIDEALDANDTSERGRACQEFLARLRIALLEAGIELVGGWFTTAVRAQEYWWSFLDSEHGTIPDPAASPVTLATEAATGQRIYGARAEVVATLEQDVGVVEAVRSHLPEAADAAERHAAAVTAQDPHADIRHGVELVLSYLDTTTELTPARLAEVAVALQDSRIRDCLVGLAATSSAVPAQRLWTDLTRTLPAPARAEAAALLAFGAYAGRTGPLAGIAVDIALEANPKHRIGRILRVALDAGFPPEQIYQLAREAVAHAAEVGVTLPGAEQQESL</sequence>
<dbReference type="EMBL" id="JBIAQY010000004">
    <property type="protein sequence ID" value="MFF3569203.1"/>
    <property type="molecule type" value="Genomic_DNA"/>
</dbReference>